<evidence type="ECO:0000256" key="4">
    <source>
        <dbReference type="ARBA" id="ARBA00023242"/>
    </source>
</evidence>
<dbReference type="Proteomes" id="UP001147782">
    <property type="component" value="Unassembled WGS sequence"/>
</dbReference>
<name>A0A9W9UVT2_9EURO</name>
<dbReference type="AlphaFoldDB" id="A0A9W9UVT2"/>
<feature type="non-terminal residue" evidence="5">
    <location>
        <position position="517"/>
    </location>
</feature>
<dbReference type="RefSeq" id="XP_056550664.1">
    <property type="nucleotide sequence ID" value="XM_056704704.1"/>
</dbReference>
<keyword evidence="4" id="KW-0539">Nucleus</keyword>
<dbReference type="EMBL" id="JAPZBS010000009">
    <property type="protein sequence ID" value="KAJ5359378.1"/>
    <property type="molecule type" value="Genomic_DNA"/>
</dbReference>
<reference evidence="5" key="2">
    <citation type="journal article" date="2023" name="IMA Fungus">
        <title>Comparative genomic study of the Penicillium genus elucidates a diverse pangenome and 15 lateral gene transfer events.</title>
        <authorList>
            <person name="Petersen C."/>
            <person name="Sorensen T."/>
            <person name="Nielsen M.R."/>
            <person name="Sondergaard T.E."/>
            <person name="Sorensen J.L."/>
            <person name="Fitzpatrick D.A."/>
            <person name="Frisvad J.C."/>
            <person name="Nielsen K.L."/>
        </authorList>
    </citation>
    <scope>NUCLEOTIDE SEQUENCE</scope>
    <source>
        <strain evidence="5">IBT 29864</strain>
    </source>
</reference>
<keyword evidence="6" id="KW-1185">Reference proteome</keyword>
<dbReference type="InterPro" id="IPR053178">
    <property type="entry name" value="Osmoadaptation_assoc"/>
</dbReference>
<dbReference type="CDD" id="cd00067">
    <property type="entry name" value="GAL4"/>
    <property type="match status" value="1"/>
</dbReference>
<dbReference type="InterPro" id="IPR036864">
    <property type="entry name" value="Zn2-C6_fun-type_DNA-bd_sf"/>
</dbReference>
<dbReference type="GO" id="GO:0008270">
    <property type="term" value="F:zinc ion binding"/>
    <property type="evidence" value="ECO:0007669"/>
    <property type="project" value="InterPro"/>
</dbReference>
<dbReference type="GeneID" id="81443883"/>
<evidence type="ECO:0000313" key="6">
    <source>
        <dbReference type="Proteomes" id="UP001147782"/>
    </source>
</evidence>
<dbReference type="InterPro" id="IPR001138">
    <property type="entry name" value="Zn2Cys6_DnaBD"/>
</dbReference>
<evidence type="ECO:0000256" key="1">
    <source>
        <dbReference type="ARBA" id="ARBA00023015"/>
    </source>
</evidence>
<reference evidence="5" key="1">
    <citation type="submission" date="2022-11" db="EMBL/GenBank/DDBJ databases">
        <authorList>
            <person name="Petersen C."/>
        </authorList>
    </citation>
    <scope>NUCLEOTIDE SEQUENCE</scope>
    <source>
        <strain evidence="5">IBT 29864</strain>
    </source>
</reference>
<dbReference type="GO" id="GO:0000981">
    <property type="term" value="F:DNA-binding transcription factor activity, RNA polymerase II-specific"/>
    <property type="evidence" value="ECO:0007669"/>
    <property type="project" value="InterPro"/>
</dbReference>
<dbReference type="PANTHER" id="PTHR38111">
    <property type="entry name" value="ZN(2)-C6 FUNGAL-TYPE DOMAIN-CONTAINING PROTEIN-RELATED"/>
    <property type="match status" value="1"/>
</dbReference>
<accession>A0A9W9UVT2</accession>
<dbReference type="OrthoDB" id="4491390at2759"/>
<gene>
    <name evidence="5" type="ORF">N7496_011791</name>
</gene>
<organism evidence="5 6">
    <name type="scientific">Penicillium cataractarum</name>
    <dbReference type="NCBI Taxonomy" id="2100454"/>
    <lineage>
        <taxon>Eukaryota</taxon>
        <taxon>Fungi</taxon>
        <taxon>Dikarya</taxon>
        <taxon>Ascomycota</taxon>
        <taxon>Pezizomycotina</taxon>
        <taxon>Eurotiomycetes</taxon>
        <taxon>Eurotiomycetidae</taxon>
        <taxon>Eurotiales</taxon>
        <taxon>Aspergillaceae</taxon>
        <taxon>Penicillium</taxon>
    </lineage>
</organism>
<evidence type="ECO:0000256" key="3">
    <source>
        <dbReference type="ARBA" id="ARBA00023163"/>
    </source>
</evidence>
<keyword evidence="2" id="KW-0238">DNA-binding</keyword>
<sequence>MGGSAPFSSKGCATCRRRKCDLQKPECGGCIKRRMVCPGYTPGHHFFAHYSTTRVSEKSKDVPNCNIQRVNRAQLLPRKIEAHSQTRKQLHASFMDSYYPMSLDMKAIREVDLFFQLMSSFINMPAKPTILETAISALSCLYFGAANHDQCLLRQGTQLYNNTIRFMTSRIRGGTIPDEIIYTSVIFKAIEVMYHGLPRKYSGLMMKPVFKLQKQGLMYAPMLFKSFGSDFDYLKQYNDDGPFDELFEIYVEITSLAAAANSIGKLDQDCNNLLWSCRAQRDKVLEWYSRNLESIAGRPISCSITKLKNIKFPLPSAKNLFDSFYNFCSLRQAELHIFFWKAMIIIQLLTYRAQVLVLHCSTPDLQYPSIKDIPTEPRVYTECILAGNYADEICRAVPYFLQDGMGSYGMLKITVNLPYILKSYTHLRCREKFLWIQKICQSVAGDGNDLALCHSQVWWKYWFLCEDPSVNYIRSLAFNEHYTERYHVSIQGESVKVIQVTKNGEVSTASELPKIKE</sequence>
<protein>
    <recommendedName>
        <fullName evidence="7">Zn(2)-C6 fungal-type domain-containing protein</fullName>
    </recommendedName>
</protein>
<keyword evidence="3" id="KW-0804">Transcription</keyword>
<comment type="caution">
    <text evidence="5">The sequence shown here is derived from an EMBL/GenBank/DDBJ whole genome shotgun (WGS) entry which is preliminary data.</text>
</comment>
<keyword evidence="1" id="KW-0805">Transcription regulation</keyword>
<evidence type="ECO:0008006" key="7">
    <source>
        <dbReference type="Google" id="ProtNLM"/>
    </source>
</evidence>
<proteinExistence type="predicted"/>
<evidence type="ECO:0000256" key="2">
    <source>
        <dbReference type="ARBA" id="ARBA00023125"/>
    </source>
</evidence>
<dbReference type="PANTHER" id="PTHR38111:SF11">
    <property type="entry name" value="TRANSCRIPTION FACTOR DOMAIN-CONTAINING PROTEIN-RELATED"/>
    <property type="match status" value="1"/>
</dbReference>
<dbReference type="GO" id="GO:0003677">
    <property type="term" value="F:DNA binding"/>
    <property type="evidence" value="ECO:0007669"/>
    <property type="project" value="UniProtKB-KW"/>
</dbReference>
<evidence type="ECO:0000313" key="5">
    <source>
        <dbReference type="EMBL" id="KAJ5359378.1"/>
    </source>
</evidence>
<dbReference type="SUPFAM" id="SSF57701">
    <property type="entry name" value="Zn2/Cys6 DNA-binding domain"/>
    <property type="match status" value="1"/>
</dbReference>